<accession>A0A5E8BCI7</accession>
<dbReference type="PANTHER" id="PTHR13528">
    <property type="entry name" value="39S RIBOSOMAL PROTEIN L28, MITOCHONDRIAL"/>
    <property type="match status" value="1"/>
</dbReference>
<dbReference type="FunFam" id="2.30.170.40:FF:000003">
    <property type="entry name" value="54S ribosomal protein L24"/>
    <property type="match status" value="1"/>
</dbReference>
<dbReference type="InterPro" id="IPR037147">
    <property type="entry name" value="Ribosomal_bL28_sf"/>
</dbReference>
<dbReference type="InterPro" id="IPR034704">
    <property type="entry name" value="Ribosomal_bL28/bL31-like_sf"/>
</dbReference>
<sequence length="262" mass="29575">MLASFRSLGASARVSSTRGFSTSPSCAKEYAHVVSRQQKKQKILTPGIPARFLPKEKPEFPAYPYGNSHWFKQSNKGLYGGATIQFGNQISEFRNKSRRSWLPNISRHSLWSESLKRNINIKTTARVLRTITKEGGLDRYLTKDKSARIKQLGPTGWKLRYRILTKNEAREKTAPKIIETIQEAGAEASVPVFFKHASKGGAEIKITVGKRKILKELFTVLKGKQIAESHREFVKEYAGKPVEEIFATLESHNYDFSKISSA</sequence>
<dbReference type="Pfam" id="PF00830">
    <property type="entry name" value="Ribosomal_L28"/>
    <property type="match status" value="1"/>
</dbReference>
<reference evidence="6 7" key="1">
    <citation type="submission" date="2019-09" db="EMBL/GenBank/DDBJ databases">
        <authorList>
            <person name="Brejova B."/>
        </authorList>
    </citation>
    <scope>NUCLEOTIDE SEQUENCE [LARGE SCALE GENOMIC DNA]</scope>
</reference>
<dbReference type="GeneID" id="43580394"/>
<dbReference type="EMBL" id="CABVLU010000001">
    <property type="protein sequence ID" value="VVT47161.1"/>
    <property type="molecule type" value="Genomic_DNA"/>
</dbReference>
<evidence type="ECO:0000256" key="3">
    <source>
        <dbReference type="ARBA" id="ARBA00023274"/>
    </source>
</evidence>
<evidence type="ECO:0000256" key="1">
    <source>
        <dbReference type="ARBA" id="ARBA00008760"/>
    </source>
</evidence>
<keyword evidence="2" id="KW-0689">Ribosomal protein</keyword>
<name>A0A5E8BCI7_9ASCO</name>
<evidence type="ECO:0000256" key="5">
    <source>
        <dbReference type="ARBA" id="ARBA00037226"/>
    </source>
</evidence>
<dbReference type="AlphaFoldDB" id="A0A5E8BCI7"/>
<dbReference type="GO" id="GO:0005762">
    <property type="term" value="C:mitochondrial large ribosomal subunit"/>
    <property type="evidence" value="ECO:0007669"/>
    <property type="project" value="TreeGrafter"/>
</dbReference>
<proteinExistence type="inferred from homology"/>
<dbReference type="RefSeq" id="XP_031852185.1">
    <property type="nucleotide sequence ID" value="XM_031996294.1"/>
</dbReference>
<protein>
    <recommendedName>
        <fullName evidence="4">Large ribosomal subunit protein bL28m</fullName>
    </recommendedName>
</protein>
<dbReference type="PANTHER" id="PTHR13528:SF2">
    <property type="entry name" value="LARGE RIBOSOMAL SUBUNIT PROTEIN BL28M"/>
    <property type="match status" value="1"/>
</dbReference>
<evidence type="ECO:0000313" key="6">
    <source>
        <dbReference type="EMBL" id="VVT47161.1"/>
    </source>
</evidence>
<organism evidence="6 7">
    <name type="scientific">Magnusiomyces paraingens</name>
    <dbReference type="NCBI Taxonomy" id="2606893"/>
    <lineage>
        <taxon>Eukaryota</taxon>
        <taxon>Fungi</taxon>
        <taxon>Dikarya</taxon>
        <taxon>Ascomycota</taxon>
        <taxon>Saccharomycotina</taxon>
        <taxon>Dipodascomycetes</taxon>
        <taxon>Dipodascales</taxon>
        <taxon>Dipodascaceae</taxon>
        <taxon>Magnusiomyces</taxon>
    </lineage>
</organism>
<dbReference type="SUPFAM" id="SSF143800">
    <property type="entry name" value="L28p-like"/>
    <property type="match status" value="1"/>
</dbReference>
<dbReference type="Gene3D" id="2.30.170.40">
    <property type="entry name" value="Ribosomal protein L28/L24"/>
    <property type="match status" value="1"/>
</dbReference>
<dbReference type="Proteomes" id="UP000398389">
    <property type="component" value="Unassembled WGS sequence"/>
</dbReference>
<evidence type="ECO:0000313" key="7">
    <source>
        <dbReference type="Proteomes" id="UP000398389"/>
    </source>
</evidence>
<dbReference type="GO" id="GO:0003735">
    <property type="term" value="F:structural constituent of ribosome"/>
    <property type="evidence" value="ECO:0007669"/>
    <property type="project" value="InterPro"/>
</dbReference>
<evidence type="ECO:0000256" key="2">
    <source>
        <dbReference type="ARBA" id="ARBA00022980"/>
    </source>
</evidence>
<evidence type="ECO:0000256" key="4">
    <source>
        <dbReference type="ARBA" id="ARBA00035269"/>
    </source>
</evidence>
<dbReference type="InterPro" id="IPR026569">
    <property type="entry name" value="Ribosomal_bL28"/>
</dbReference>
<keyword evidence="3" id="KW-0687">Ribonucleoprotein</keyword>
<comment type="similarity">
    <text evidence="1">Belongs to the bacterial ribosomal protein bL28 family.</text>
</comment>
<keyword evidence="7" id="KW-1185">Reference proteome</keyword>
<gene>
    <name evidence="6" type="ORF">SAPINGB_P001573</name>
</gene>
<dbReference type="OrthoDB" id="361870at2759"/>
<comment type="function">
    <text evidence="5">Component of the mitochondrial ribosome (mitoribosome), a dedicated translation machinery responsible for the synthesis of mitochondrial genome-encoded proteins, including at least some of the essential transmembrane subunits of the mitochondrial respiratory chain. The mitoribosomes are attached to the mitochondrial inner membrane and translation products are cotranslationally integrated into the membrane.</text>
</comment>